<protein>
    <submittedName>
        <fullName evidence="1">Uncharacterized protein</fullName>
    </submittedName>
</protein>
<proteinExistence type="predicted"/>
<dbReference type="Gramene" id="mRNA:HanXRQr2_Chr09g0394881">
    <property type="protein sequence ID" value="CDS:HanXRQr2_Chr09g0394881.1"/>
    <property type="gene ID" value="HanXRQr2_Chr09g0394881"/>
</dbReference>
<organism evidence="1 2">
    <name type="scientific">Helianthus annuus</name>
    <name type="common">Common sunflower</name>
    <dbReference type="NCBI Taxonomy" id="4232"/>
    <lineage>
        <taxon>Eukaryota</taxon>
        <taxon>Viridiplantae</taxon>
        <taxon>Streptophyta</taxon>
        <taxon>Embryophyta</taxon>
        <taxon>Tracheophyta</taxon>
        <taxon>Spermatophyta</taxon>
        <taxon>Magnoliopsida</taxon>
        <taxon>eudicotyledons</taxon>
        <taxon>Gunneridae</taxon>
        <taxon>Pentapetalae</taxon>
        <taxon>asterids</taxon>
        <taxon>campanulids</taxon>
        <taxon>Asterales</taxon>
        <taxon>Asteraceae</taxon>
        <taxon>Asteroideae</taxon>
        <taxon>Heliantheae alliance</taxon>
        <taxon>Heliantheae</taxon>
        <taxon>Helianthus</taxon>
    </lineage>
</organism>
<accession>A0A9K3I6L1</accession>
<keyword evidence="2" id="KW-1185">Reference proteome</keyword>
<reference evidence="1" key="2">
    <citation type="submission" date="2020-06" db="EMBL/GenBank/DDBJ databases">
        <title>Helianthus annuus Genome sequencing and assembly Release 2.</title>
        <authorList>
            <person name="Gouzy J."/>
            <person name="Langlade N."/>
            <person name="Munos S."/>
        </authorList>
    </citation>
    <scope>NUCLEOTIDE SEQUENCE</scope>
    <source>
        <tissue evidence="1">Leaves</tissue>
    </source>
</reference>
<dbReference type="Proteomes" id="UP000215914">
    <property type="component" value="Unassembled WGS sequence"/>
</dbReference>
<name>A0A9K3I6L1_HELAN</name>
<reference evidence="1" key="1">
    <citation type="journal article" date="2017" name="Nature">
        <title>The sunflower genome provides insights into oil metabolism, flowering and Asterid evolution.</title>
        <authorList>
            <person name="Badouin H."/>
            <person name="Gouzy J."/>
            <person name="Grassa C.J."/>
            <person name="Murat F."/>
            <person name="Staton S.E."/>
            <person name="Cottret L."/>
            <person name="Lelandais-Briere C."/>
            <person name="Owens G.L."/>
            <person name="Carrere S."/>
            <person name="Mayjonade B."/>
            <person name="Legrand L."/>
            <person name="Gill N."/>
            <person name="Kane N.C."/>
            <person name="Bowers J.E."/>
            <person name="Hubner S."/>
            <person name="Bellec A."/>
            <person name="Berard A."/>
            <person name="Berges H."/>
            <person name="Blanchet N."/>
            <person name="Boniface M.C."/>
            <person name="Brunel D."/>
            <person name="Catrice O."/>
            <person name="Chaidir N."/>
            <person name="Claudel C."/>
            <person name="Donnadieu C."/>
            <person name="Faraut T."/>
            <person name="Fievet G."/>
            <person name="Helmstetter N."/>
            <person name="King M."/>
            <person name="Knapp S.J."/>
            <person name="Lai Z."/>
            <person name="Le Paslier M.C."/>
            <person name="Lippi Y."/>
            <person name="Lorenzon L."/>
            <person name="Mandel J.R."/>
            <person name="Marage G."/>
            <person name="Marchand G."/>
            <person name="Marquand E."/>
            <person name="Bret-Mestries E."/>
            <person name="Morien E."/>
            <person name="Nambeesan S."/>
            <person name="Nguyen T."/>
            <person name="Pegot-Espagnet P."/>
            <person name="Pouilly N."/>
            <person name="Raftis F."/>
            <person name="Sallet E."/>
            <person name="Schiex T."/>
            <person name="Thomas J."/>
            <person name="Vandecasteele C."/>
            <person name="Vares D."/>
            <person name="Vear F."/>
            <person name="Vautrin S."/>
            <person name="Crespi M."/>
            <person name="Mangin B."/>
            <person name="Burke J.M."/>
            <person name="Salse J."/>
            <person name="Munos S."/>
            <person name="Vincourt P."/>
            <person name="Rieseberg L.H."/>
            <person name="Langlade N.B."/>
        </authorList>
    </citation>
    <scope>NUCLEOTIDE SEQUENCE</scope>
    <source>
        <tissue evidence="1">Leaves</tissue>
    </source>
</reference>
<dbReference type="AlphaFoldDB" id="A0A9K3I6L1"/>
<sequence length="65" mass="7197">MVLQADQHLDLQPHIFSSGHFGIPFSFSFWFPPCTQVRMLRPGIPGSHIHRTGSVVPLPVATCLS</sequence>
<evidence type="ECO:0000313" key="1">
    <source>
        <dbReference type="EMBL" id="KAF5791448.1"/>
    </source>
</evidence>
<dbReference type="EMBL" id="MNCJ02000324">
    <property type="protein sequence ID" value="KAF5791448.1"/>
    <property type="molecule type" value="Genomic_DNA"/>
</dbReference>
<evidence type="ECO:0000313" key="2">
    <source>
        <dbReference type="Proteomes" id="UP000215914"/>
    </source>
</evidence>
<comment type="caution">
    <text evidence="1">The sequence shown here is derived from an EMBL/GenBank/DDBJ whole genome shotgun (WGS) entry which is preliminary data.</text>
</comment>
<gene>
    <name evidence="1" type="ORF">HanXRQr2_Chr09g0394881</name>
</gene>